<dbReference type="AlphaFoldDB" id="A0A7W8X0K2"/>
<keyword evidence="1" id="KW-0472">Membrane</keyword>
<proteinExistence type="predicted"/>
<sequence length="148" mass="15446">MMLGEDSKPVEFRTFTPLRYRAVLAAVGIAAVSILLAATPWPGLAVLVAAVFVAVMTMSVRIRLDEECLSIRVAGVFATTIPYREISAVSAGRNTGFVQGMGLRILPGGGTGYLVGGPSVRIQCGNTAVFVSCADPQGLVTRIGAHIP</sequence>
<dbReference type="RefSeq" id="WP_183665076.1">
    <property type="nucleotide sequence ID" value="NZ_BAAARH010000021.1"/>
</dbReference>
<protein>
    <recommendedName>
        <fullName evidence="4">Bacterial Pleckstrin homology domain-containing protein</fullName>
    </recommendedName>
</protein>
<evidence type="ECO:0000256" key="1">
    <source>
        <dbReference type="SAM" id="Phobius"/>
    </source>
</evidence>
<dbReference type="Proteomes" id="UP000580797">
    <property type="component" value="Unassembled WGS sequence"/>
</dbReference>
<evidence type="ECO:0008006" key="4">
    <source>
        <dbReference type="Google" id="ProtNLM"/>
    </source>
</evidence>
<evidence type="ECO:0000313" key="2">
    <source>
        <dbReference type="EMBL" id="MBB5512943.1"/>
    </source>
</evidence>
<feature type="transmembrane region" description="Helical" evidence="1">
    <location>
        <begin position="44"/>
        <end position="62"/>
    </location>
</feature>
<dbReference type="EMBL" id="JACHDR010000001">
    <property type="protein sequence ID" value="MBB5512943.1"/>
    <property type="molecule type" value="Genomic_DNA"/>
</dbReference>
<organism evidence="2 3">
    <name type="scientific">Neomicrococcus aestuarii</name>
    <dbReference type="NCBI Taxonomy" id="556325"/>
    <lineage>
        <taxon>Bacteria</taxon>
        <taxon>Bacillati</taxon>
        <taxon>Actinomycetota</taxon>
        <taxon>Actinomycetes</taxon>
        <taxon>Micrococcales</taxon>
        <taxon>Micrococcaceae</taxon>
        <taxon>Neomicrococcus</taxon>
    </lineage>
</organism>
<reference evidence="2 3" key="1">
    <citation type="submission" date="2020-08" db="EMBL/GenBank/DDBJ databases">
        <title>Sequencing the genomes of 1000 actinobacteria strains.</title>
        <authorList>
            <person name="Klenk H.-P."/>
        </authorList>
    </citation>
    <scope>NUCLEOTIDE SEQUENCE [LARGE SCALE GENOMIC DNA]</scope>
    <source>
        <strain evidence="2 3">DSM 105783</strain>
    </source>
</reference>
<keyword evidence="1" id="KW-0812">Transmembrane</keyword>
<name>A0A7W8X0K2_9MICC</name>
<comment type="caution">
    <text evidence="2">The sequence shown here is derived from an EMBL/GenBank/DDBJ whole genome shotgun (WGS) entry which is preliminary data.</text>
</comment>
<keyword evidence="1" id="KW-1133">Transmembrane helix</keyword>
<gene>
    <name evidence="2" type="ORF">HD598_001630</name>
</gene>
<feature type="transmembrane region" description="Helical" evidence="1">
    <location>
        <begin position="20"/>
        <end position="38"/>
    </location>
</feature>
<evidence type="ECO:0000313" key="3">
    <source>
        <dbReference type="Proteomes" id="UP000580797"/>
    </source>
</evidence>
<accession>A0A7W8X0K2</accession>